<evidence type="ECO:0000259" key="4">
    <source>
        <dbReference type="Pfam" id="PF22936"/>
    </source>
</evidence>
<evidence type="ECO:0000313" key="6">
    <source>
        <dbReference type="Proteomes" id="UP000467841"/>
    </source>
</evidence>
<dbReference type="GO" id="GO:0004190">
    <property type="term" value="F:aspartic-type endopeptidase activity"/>
    <property type="evidence" value="ECO:0007669"/>
    <property type="project" value="UniProtKB-KW"/>
</dbReference>
<reference evidence="5" key="1">
    <citation type="submission" date="2020-01" db="EMBL/GenBank/DDBJ databases">
        <authorList>
            <person name="Mishra B."/>
        </authorList>
    </citation>
    <scope>NUCLEOTIDE SEQUENCE [LARGE SCALE GENOMIC DNA]</scope>
</reference>
<dbReference type="AlphaFoldDB" id="A0A6D2IF04"/>
<evidence type="ECO:0000313" key="5">
    <source>
        <dbReference type="EMBL" id="CAA7026159.1"/>
    </source>
</evidence>
<dbReference type="Pfam" id="PF22936">
    <property type="entry name" value="Pol_BBD"/>
    <property type="match status" value="1"/>
</dbReference>
<dbReference type="SUPFAM" id="SSF56672">
    <property type="entry name" value="DNA/RNA polymerases"/>
    <property type="match status" value="1"/>
</dbReference>
<dbReference type="InterPro" id="IPR013103">
    <property type="entry name" value="RVT_2"/>
</dbReference>
<keyword evidence="1" id="KW-0645">Protease</keyword>
<organism evidence="5 6">
    <name type="scientific">Microthlaspi erraticum</name>
    <dbReference type="NCBI Taxonomy" id="1685480"/>
    <lineage>
        <taxon>Eukaryota</taxon>
        <taxon>Viridiplantae</taxon>
        <taxon>Streptophyta</taxon>
        <taxon>Embryophyta</taxon>
        <taxon>Tracheophyta</taxon>
        <taxon>Spermatophyta</taxon>
        <taxon>Magnoliopsida</taxon>
        <taxon>eudicotyledons</taxon>
        <taxon>Gunneridae</taxon>
        <taxon>Pentapetalae</taxon>
        <taxon>rosids</taxon>
        <taxon>malvids</taxon>
        <taxon>Brassicales</taxon>
        <taxon>Brassicaceae</taxon>
        <taxon>Coluteocarpeae</taxon>
        <taxon>Microthlaspi</taxon>
    </lineage>
</organism>
<feature type="region of interest" description="Disordered" evidence="2">
    <location>
        <begin position="128"/>
        <end position="172"/>
    </location>
</feature>
<sequence length="444" mass="51088">MDKSIQVPIKLGNGSIVMTAGKGDITVMTSCGKKTIKNVFLVPGLEKNLLSVPQIISSGYQIYFQNKKCIIPDAYGKKTMEIPMTHKSFRIKMSYVFEEAMNANKQEENKRWNWDKQEEAEKTIVVSVENNPPPKDQPVSISSPTLPSNENHAHIEEEEGETSEPPKKYRSMSECLQEAPRVEFEEAAQTIEVCLVAHEEPQTYDKASDSKEWRKAMTEEIEMIEKNKTWELVDKPEKKKVINVKWIYKIKTHANGNQVKDKARLVARGFSQEYGVDYLETFVPVSRYETIRAIFAYTAQMKWRLYLMDVKSAFLNGELKEDVYVTQPPGFVIEGKEEKVLRLHKALYGVKQVPRTWYARMDSYFIQNGFERSMNDAALYIMKQEGDVLIVSLYVDDIIITGNNIRLINTFKGEDQLTDLLTKGLSVSRFEDLREKLGVQQIFD</sequence>
<dbReference type="OrthoDB" id="1728030at2759"/>
<dbReference type="EMBL" id="CACVBM020001050">
    <property type="protein sequence ID" value="CAA7026159.1"/>
    <property type="molecule type" value="Genomic_DNA"/>
</dbReference>
<dbReference type="InterPro" id="IPR043502">
    <property type="entry name" value="DNA/RNA_pol_sf"/>
</dbReference>
<feature type="compositionally biased region" description="Polar residues" evidence="2">
    <location>
        <begin position="139"/>
        <end position="150"/>
    </location>
</feature>
<dbReference type="Pfam" id="PF07727">
    <property type="entry name" value="RVT_2"/>
    <property type="match status" value="1"/>
</dbReference>
<evidence type="ECO:0000256" key="1">
    <source>
        <dbReference type="ARBA" id="ARBA00022750"/>
    </source>
</evidence>
<name>A0A6D2IF04_9BRAS</name>
<evidence type="ECO:0000259" key="3">
    <source>
        <dbReference type="Pfam" id="PF07727"/>
    </source>
</evidence>
<feature type="domain" description="Reverse transcriptase Ty1/copia-type" evidence="3">
    <location>
        <begin position="227"/>
        <end position="440"/>
    </location>
</feature>
<gene>
    <name evidence="5" type="ORF">MERR_LOCUS13394</name>
</gene>
<keyword evidence="1" id="KW-0378">Hydrolase</keyword>
<keyword evidence="6" id="KW-1185">Reference proteome</keyword>
<dbReference type="Proteomes" id="UP000467841">
    <property type="component" value="Unassembled WGS sequence"/>
</dbReference>
<proteinExistence type="predicted"/>
<accession>A0A6D2IF04</accession>
<keyword evidence="1" id="KW-0064">Aspartyl protease</keyword>
<dbReference type="InterPro" id="IPR054722">
    <property type="entry name" value="PolX-like_BBD"/>
</dbReference>
<protein>
    <submittedName>
        <fullName evidence="5">Uncharacterized protein</fullName>
    </submittedName>
</protein>
<comment type="caution">
    <text evidence="5">The sequence shown here is derived from an EMBL/GenBank/DDBJ whole genome shotgun (WGS) entry which is preliminary data.</text>
</comment>
<feature type="domain" description="Retrovirus-related Pol polyprotein from transposon TNT 1-94-like beta-barrel" evidence="4">
    <location>
        <begin position="6"/>
        <end position="60"/>
    </location>
</feature>
<evidence type="ECO:0000256" key="2">
    <source>
        <dbReference type="SAM" id="MobiDB-lite"/>
    </source>
</evidence>